<evidence type="ECO:0000256" key="1">
    <source>
        <dbReference type="SAM" id="SignalP"/>
    </source>
</evidence>
<dbReference type="Proteomes" id="UP000317716">
    <property type="component" value="Unassembled WGS sequence"/>
</dbReference>
<name>A0A538T3G6_UNCEI</name>
<feature type="chain" id="PRO_5021954018" evidence="1">
    <location>
        <begin position="27"/>
        <end position="190"/>
    </location>
</feature>
<sequence>MTGARLQLRAALGWCALVAAAGLALGAAPPAAPRLEDFIVPPGSKQPMKPFMLHADLWVGIDQRARLDTTAFSLENGARCCPVLNADSLWAVDYTWIYPHNVLPSRWYDARELLRVGDSLKVADDAAITFTFGTCRIGVRARTYEQARAEALRLWPHEMPERLKGRLRLKLERANAQLKRQSESKPKDGD</sequence>
<reference evidence="2 3" key="1">
    <citation type="journal article" date="2019" name="Nat. Microbiol.">
        <title>Mediterranean grassland soil C-N compound turnover is dependent on rainfall and depth, and is mediated by genomically divergent microorganisms.</title>
        <authorList>
            <person name="Diamond S."/>
            <person name="Andeer P.F."/>
            <person name="Li Z."/>
            <person name="Crits-Christoph A."/>
            <person name="Burstein D."/>
            <person name="Anantharaman K."/>
            <person name="Lane K.R."/>
            <person name="Thomas B.C."/>
            <person name="Pan C."/>
            <person name="Northen T.R."/>
            <person name="Banfield J.F."/>
        </authorList>
    </citation>
    <scope>NUCLEOTIDE SEQUENCE [LARGE SCALE GENOMIC DNA]</scope>
    <source>
        <strain evidence="2">WS_2</strain>
    </source>
</reference>
<dbReference type="EMBL" id="VBOS01000088">
    <property type="protein sequence ID" value="TMQ58180.1"/>
    <property type="molecule type" value="Genomic_DNA"/>
</dbReference>
<feature type="signal peptide" evidence="1">
    <location>
        <begin position="1"/>
        <end position="26"/>
    </location>
</feature>
<evidence type="ECO:0000313" key="2">
    <source>
        <dbReference type="EMBL" id="TMQ58180.1"/>
    </source>
</evidence>
<gene>
    <name evidence="2" type="ORF">E6K72_02890</name>
</gene>
<evidence type="ECO:0000313" key="3">
    <source>
        <dbReference type="Proteomes" id="UP000317716"/>
    </source>
</evidence>
<organism evidence="2 3">
    <name type="scientific">Eiseniibacteriota bacterium</name>
    <dbReference type="NCBI Taxonomy" id="2212470"/>
    <lineage>
        <taxon>Bacteria</taxon>
        <taxon>Candidatus Eiseniibacteriota</taxon>
    </lineage>
</organism>
<protein>
    <submittedName>
        <fullName evidence="2">Uncharacterized protein</fullName>
    </submittedName>
</protein>
<dbReference type="AlphaFoldDB" id="A0A538T3G6"/>
<proteinExistence type="predicted"/>
<keyword evidence="1" id="KW-0732">Signal</keyword>
<comment type="caution">
    <text evidence="2">The sequence shown here is derived from an EMBL/GenBank/DDBJ whole genome shotgun (WGS) entry which is preliminary data.</text>
</comment>
<accession>A0A538T3G6</accession>